<dbReference type="Proteomes" id="UP000236291">
    <property type="component" value="Unassembled WGS sequence"/>
</dbReference>
<evidence type="ECO:0000313" key="2">
    <source>
        <dbReference type="Proteomes" id="UP000236291"/>
    </source>
</evidence>
<gene>
    <name evidence="1" type="ORF">L195_g059200</name>
</gene>
<accession>A0A2K3JWN5</accession>
<reference evidence="1 2" key="1">
    <citation type="journal article" date="2014" name="Am. J. Bot.">
        <title>Genome assembly and annotation for red clover (Trifolium pratense; Fabaceae).</title>
        <authorList>
            <person name="Istvanek J."/>
            <person name="Jaros M."/>
            <person name="Krenek A."/>
            <person name="Repkova J."/>
        </authorList>
    </citation>
    <scope>NUCLEOTIDE SEQUENCE [LARGE SCALE GENOMIC DNA]</scope>
    <source>
        <strain evidence="2">cv. Tatra</strain>
        <tissue evidence="1">Young leaves</tissue>
    </source>
</reference>
<comment type="caution">
    <text evidence="1">The sequence shown here is derived from an EMBL/GenBank/DDBJ whole genome shotgun (WGS) entry which is preliminary data.</text>
</comment>
<name>A0A2K3JWN5_TRIPR</name>
<sequence length="27" mass="2999">MRRHSCAWGAAGRFSPAKFCRTAAQCE</sequence>
<organism evidence="1 2">
    <name type="scientific">Trifolium pratense</name>
    <name type="common">Red clover</name>
    <dbReference type="NCBI Taxonomy" id="57577"/>
    <lineage>
        <taxon>Eukaryota</taxon>
        <taxon>Viridiplantae</taxon>
        <taxon>Streptophyta</taxon>
        <taxon>Embryophyta</taxon>
        <taxon>Tracheophyta</taxon>
        <taxon>Spermatophyta</taxon>
        <taxon>Magnoliopsida</taxon>
        <taxon>eudicotyledons</taxon>
        <taxon>Gunneridae</taxon>
        <taxon>Pentapetalae</taxon>
        <taxon>rosids</taxon>
        <taxon>fabids</taxon>
        <taxon>Fabales</taxon>
        <taxon>Fabaceae</taxon>
        <taxon>Papilionoideae</taxon>
        <taxon>50 kb inversion clade</taxon>
        <taxon>NPAAA clade</taxon>
        <taxon>Hologalegina</taxon>
        <taxon>IRL clade</taxon>
        <taxon>Trifolieae</taxon>
        <taxon>Trifolium</taxon>
    </lineage>
</organism>
<evidence type="ECO:0000313" key="1">
    <source>
        <dbReference type="EMBL" id="PNX58455.1"/>
    </source>
</evidence>
<feature type="non-terminal residue" evidence="1">
    <location>
        <position position="27"/>
    </location>
</feature>
<dbReference type="AlphaFoldDB" id="A0A2K3JWN5"/>
<reference evidence="1 2" key="2">
    <citation type="journal article" date="2017" name="Front. Plant Sci.">
        <title>Gene Classification and Mining of Molecular Markers Useful in Red Clover (Trifolium pratense) Breeding.</title>
        <authorList>
            <person name="Istvanek J."/>
            <person name="Dluhosova J."/>
            <person name="Dluhos P."/>
            <person name="Patkova L."/>
            <person name="Nedelnik J."/>
            <person name="Repkova J."/>
        </authorList>
    </citation>
    <scope>NUCLEOTIDE SEQUENCE [LARGE SCALE GENOMIC DNA]</scope>
    <source>
        <strain evidence="2">cv. Tatra</strain>
        <tissue evidence="1">Young leaves</tissue>
    </source>
</reference>
<protein>
    <submittedName>
        <fullName evidence="1">Uncharacterized protein</fullName>
    </submittedName>
</protein>
<dbReference type="EMBL" id="ASHM01127752">
    <property type="protein sequence ID" value="PNX58455.1"/>
    <property type="molecule type" value="Genomic_DNA"/>
</dbReference>
<proteinExistence type="predicted"/>